<name>A0A8H4IXL2_9PEZI</name>
<keyword evidence="5" id="KW-1185">Reference proteome</keyword>
<feature type="coiled-coil region" evidence="2">
    <location>
        <begin position="92"/>
        <end position="153"/>
    </location>
</feature>
<evidence type="ECO:0000256" key="2">
    <source>
        <dbReference type="SAM" id="Coils"/>
    </source>
</evidence>
<gene>
    <name evidence="4" type="ORF">GTA08_BOTSDO02335</name>
</gene>
<keyword evidence="1" id="KW-0863">Zinc-finger</keyword>
<feature type="zinc finger region" description="C3H1-type" evidence="1">
    <location>
        <begin position="194"/>
        <end position="219"/>
    </location>
</feature>
<evidence type="ECO:0000313" key="5">
    <source>
        <dbReference type="Proteomes" id="UP000572817"/>
    </source>
</evidence>
<dbReference type="EMBL" id="WWBZ02000016">
    <property type="protein sequence ID" value="KAF4309044.1"/>
    <property type="molecule type" value="Genomic_DNA"/>
</dbReference>
<comment type="caution">
    <text evidence="4">The sequence shown here is derived from an EMBL/GenBank/DDBJ whole genome shotgun (WGS) entry which is preliminary data.</text>
</comment>
<evidence type="ECO:0000313" key="4">
    <source>
        <dbReference type="EMBL" id="KAF4309044.1"/>
    </source>
</evidence>
<keyword evidence="1" id="KW-0479">Metal-binding</keyword>
<feature type="domain" description="C3H1-type" evidence="3">
    <location>
        <begin position="194"/>
        <end position="219"/>
    </location>
</feature>
<dbReference type="PROSITE" id="PS50103">
    <property type="entry name" value="ZF_C3H1"/>
    <property type="match status" value="1"/>
</dbReference>
<sequence>MASNISISPQGTLSSSNLARHLAATESNGVIVISDPYLLPQPGTAVMRSLPRADSPDRETEKSFIGFDDCLSNSYDDKKDAEECAERRDMLFDAVDRKTRNLNNLLKSAKEEFLNLNKAERSKATFNRTVNILQKAAQEVRDVQLQLSALESEVTGPPSSDVAGEDLQYNDGQHIITPDSYVVRWRGLPVVEGVCRLDNLSVSASCPFGAACPFNHELTEVQRSFAAFVNPKWLSYMDRIRRSRQIIENAAFRDIFSGIRDEEGAPFPEKDPGNWLDK</sequence>
<evidence type="ECO:0000259" key="3">
    <source>
        <dbReference type="PROSITE" id="PS50103"/>
    </source>
</evidence>
<protein>
    <recommendedName>
        <fullName evidence="3">C3H1-type domain-containing protein</fullName>
    </recommendedName>
</protein>
<reference evidence="4" key="1">
    <citation type="submission" date="2020-04" db="EMBL/GenBank/DDBJ databases">
        <title>Genome Assembly and Annotation of Botryosphaeria dothidea sdau 11-99, a Latent Pathogen of Apple Fruit Ring Rot in China.</title>
        <authorList>
            <person name="Yu C."/>
            <person name="Diao Y."/>
            <person name="Lu Q."/>
            <person name="Zhao J."/>
            <person name="Cui S."/>
            <person name="Peng C."/>
            <person name="He B."/>
            <person name="Liu H."/>
        </authorList>
    </citation>
    <scope>NUCLEOTIDE SEQUENCE [LARGE SCALE GENOMIC DNA]</scope>
    <source>
        <strain evidence="4">Sdau11-99</strain>
    </source>
</reference>
<dbReference type="InterPro" id="IPR000571">
    <property type="entry name" value="Znf_CCCH"/>
</dbReference>
<organism evidence="4 5">
    <name type="scientific">Botryosphaeria dothidea</name>
    <dbReference type="NCBI Taxonomy" id="55169"/>
    <lineage>
        <taxon>Eukaryota</taxon>
        <taxon>Fungi</taxon>
        <taxon>Dikarya</taxon>
        <taxon>Ascomycota</taxon>
        <taxon>Pezizomycotina</taxon>
        <taxon>Dothideomycetes</taxon>
        <taxon>Dothideomycetes incertae sedis</taxon>
        <taxon>Botryosphaeriales</taxon>
        <taxon>Botryosphaeriaceae</taxon>
        <taxon>Botryosphaeria</taxon>
    </lineage>
</organism>
<evidence type="ECO:0000256" key="1">
    <source>
        <dbReference type="PROSITE-ProRule" id="PRU00723"/>
    </source>
</evidence>
<dbReference type="GO" id="GO:0008270">
    <property type="term" value="F:zinc ion binding"/>
    <property type="evidence" value="ECO:0007669"/>
    <property type="project" value="UniProtKB-KW"/>
</dbReference>
<keyword evidence="2" id="KW-0175">Coiled coil</keyword>
<proteinExistence type="predicted"/>
<keyword evidence="1" id="KW-0862">Zinc</keyword>
<dbReference type="Proteomes" id="UP000572817">
    <property type="component" value="Unassembled WGS sequence"/>
</dbReference>
<dbReference type="AlphaFoldDB" id="A0A8H4IXL2"/>
<accession>A0A8H4IXL2</accession>